<proteinExistence type="predicted"/>
<evidence type="ECO:0000259" key="2">
    <source>
        <dbReference type="Pfam" id="PF01498"/>
    </source>
</evidence>
<dbReference type="GO" id="GO:0003677">
    <property type="term" value="F:DNA binding"/>
    <property type="evidence" value="ECO:0007669"/>
    <property type="project" value="InterPro"/>
</dbReference>
<evidence type="ECO:0000313" key="4">
    <source>
        <dbReference type="WBParaSite" id="Hba_18629"/>
    </source>
</evidence>
<keyword evidence="3" id="KW-1185">Reference proteome</keyword>
<dbReference type="InterPro" id="IPR002492">
    <property type="entry name" value="Transposase_Tc1-like"/>
</dbReference>
<dbReference type="WBParaSite" id="Hba_18629">
    <property type="protein sequence ID" value="Hba_18629"/>
    <property type="gene ID" value="Hba_18629"/>
</dbReference>
<dbReference type="Proteomes" id="UP000095283">
    <property type="component" value="Unplaced"/>
</dbReference>
<evidence type="ECO:0000313" key="3">
    <source>
        <dbReference type="Proteomes" id="UP000095283"/>
    </source>
</evidence>
<accession>A0A1I7XMA5</accession>
<keyword evidence="1" id="KW-0472">Membrane</keyword>
<feature type="transmembrane region" description="Helical" evidence="1">
    <location>
        <begin position="68"/>
        <end position="86"/>
    </location>
</feature>
<dbReference type="AlphaFoldDB" id="A0A1I7XMA5"/>
<feature type="domain" description="Transposase Tc1-like" evidence="2">
    <location>
        <begin position="20"/>
        <end position="63"/>
    </location>
</feature>
<organism evidence="3 4">
    <name type="scientific">Heterorhabditis bacteriophora</name>
    <name type="common">Entomopathogenic nematode worm</name>
    <dbReference type="NCBI Taxonomy" id="37862"/>
    <lineage>
        <taxon>Eukaryota</taxon>
        <taxon>Metazoa</taxon>
        <taxon>Ecdysozoa</taxon>
        <taxon>Nematoda</taxon>
        <taxon>Chromadorea</taxon>
        <taxon>Rhabditida</taxon>
        <taxon>Rhabditina</taxon>
        <taxon>Rhabditomorpha</taxon>
        <taxon>Strongyloidea</taxon>
        <taxon>Heterorhabditidae</taxon>
        <taxon>Heterorhabditis</taxon>
    </lineage>
</organism>
<dbReference type="InterPro" id="IPR036388">
    <property type="entry name" value="WH-like_DNA-bd_sf"/>
</dbReference>
<keyword evidence="1" id="KW-0812">Transmembrane</keyword>
<dbReference type="Gene3D" id="1.10.10.10">
    <property type="entry name" value="Winged helix-like DNA-binding domain superfamily/Winged helix DNA-binding domain"/>
    <property type="match status" value="1"/>
</dbReference>
<sequence length="110" mass="12617">MMVSNSTDSLDEIRSIYCPTVSKTTVWRALKANPFITRERMRKFPTLTADHKKARMDFARTHMSWTEAILPFSMCMCLFITSSILFRSSSATKRSSTLMVQMDLLPIGEI</sequence>
<keyword evidence="1" id="KW-1133">Transmembrane helix</keyword>
<dbReference type="GO" id="GO:0006313">
    <property type="term" value="P:DNA transposition"/>
    <property type="evidence" value="ECO:0007669"/>
    <property type="project" value="InterPro"/>
</dbReference>
<dbReference type="GO" id="GO:0015074">
    <property type="term" value="P:DNA integration"/>
    <property type="evidence" value="ECO:0007669"/>
    <property type="project" value="InterPro"/>
</dbReference>
<evidence type="ECO:0000256" key="1">
    <source>
        <dbReference type="SAM" id="Phobius"/>
    </source>
</evidence>
<name>A0A1I7XMA5_HETBA</name>
<protein>
    <submittedName>
        <fullName evidence="4">HTH_Tnp_Tc3_2 domain-containing protein</fullName>
    </submittedName>
</protein>
<dbReference type="Pfam" id="PF01498">
    <property type="entry name" value="HTH_Tnp_Tc3_2"/>
    <property type="match status" value="1"/>
</dbReference>
<reference evidence="4" key="1">
    <citation type="submission" date="2016-11" db="UniProtKB">
        <authorList>
            <consortium name="WormBaseParasite"/>
        </authorList>
    </citation>
    <scope>IDENTIFICATION</scope>
</reference>